<reference evidence="4" key="1">
    <citation type="submission" date="2016-06" db="UniProtKB">
        <authorList>
            <consortium name="WormBaseParasite"/>
        </authorList>
    </citation>
    <scope>IDENTIFICATION</scope>
</reference>
<dbReference type="EMBL" id="UYRT01005962">
    <property type="protein sequence ID" value="VDK39699.1"/>
    <property type="molecule type" value="Genomic_DNA"/>
</dbReference>
<keyword evidence="3" id="KW-1185">Reference proteome</keyword>
<dbReference type="OrthoDB" id="5872298at2759"/>
<protein>
    <submittedName>
        <fullName evidence="4">Reverse transcriptase</fullName>
    </submittedName>
</protein>
<proteinExistence type="predicted"/>
<keyword evidence="1" id="KW-1133">Transmembrane helix</keyword>
<name>A0A183D425_9BILA</name>
<keyword evidence="1" id="KW-0812">Transmembrane</keyword>
<feature type="transmembrane region" description="Helical" evidence="1">
    <location>
        <begin position="177"/>
        <end position="194"/>
    </location>
</feature>
<organism evidence="4">
    <name type="scientific">Gongylonema pulchrum</name>
    <dbReference type="NCBI Taxonomy" id="637853"/>
    <lineage>
        <taxon>Eukaryota</taxon>
        <taxon>Metazoa</taxon>
        <taxon>Ecdysozoa</taxon>
        <taxon>Nematoda</taxon>
        <taxon>Chromadorea</taxon>
        <taxon>Rhabditida</taxon>
        <taxon>Spirurina</taxon>
        <taxon>Spiruromorpha</taxon>
        <taxon>Spiruroidea</taxon>
        <taxon>Gongylonematidae</taxon>
        <taxon>Gongylonema</taxon>
    </lineage>
</organism>
<evidence type="ECO:0000313" key="4">
    <source>
        <dbReference type="WBParaSite" id="GPUH_0000347201-mRNA-1"/>
    </source>
</evidence>
<sequence length="278" mass="32393">MDVRCLWGTAVVSGRSVPIALLLLNPVWQYQQVPQKIGGCIRSVYFATEDIARRFVFFPIYSVYRVFDYVLMLRWLPVLVGKLSSVLLRIRAAINSAYVSLLTTLRDARDAGLNSVLCAVLAIKTLIRRIVIGMRNAPIVDSYQATISFLRYWLGAQWWPSLKSWIILNIGRRLQRLFNYFCFGLVYIFCGYWVEPVSAFLSRNLQRFYGYFKRTVLIPLKMQVSPYILPFFQKIEKYYRSGIRISALYSQALIKKFCAALTRKVFVRLYSYLALNFK</sequence>
<dbReference type="Proteomes" id="UP000271098">
    <property type="component" value="Unassembled WGS sequence"/>
</dbReference>
<dbReference type="AlphaFoldDB" id="A0A183D425"/>
<reference evidence="2 3" key="2">
    <citation type="submission" date="2018-11" db="EMBL/GenBank/DDBJ databases">
        <authorList>
            <consortium name="Pathogen Informatics"/>
        </authorList>
    </citation>
    <scope>NUCLEOTIDE SEQUENCE [LARGE SCALE GENOMIC DNA]</scope>
</reference>
<accession>A0A183D425</accession>
<keyword evidence="1" id="KW-0472">Membrane</keyword>
<evidence type="ECO:0000313" key="3">
    <source>
        <dbReference type="Proteomes" id="UP000271098"/>
    </source>
</evidence>
<evidence type="ECO:0000313" key="2">
    <source>
        <dbReference type="EMBL" id="VDK39699.1"/>
    </source>
</evidence>
<evidence type="ECO:0000256" key="1">
    <source>
        <dbReference type="SAM" id="Phobius"/>
    </source>
</evidence>
<dbReference type="WBParaSite" id="GPUH_0000347201-mRNA-1">
    <property type="protein sequence ID" value="GPUH_0000347201-mRNA-1"/>
    <property type="gene ID" value="GPUH_0000347201"/>
</dbReference>
<gene>
    <name evidence="2" type="ORF">GPUH_LOCUS3465</name>
</gene>